<dbReference type="EMBL" id="JAGGKI010000001">
    <property type="protein sequence ID" value="MBP1891014.1"/>
    <property type="molecule type" value="Genomic_DNA"/>
</dbReference>
<proteinExistence type="predicted"/>
<evidence type="ECO:0000313" key="4">
    <source>
        <dbReference type="Proteomes" id="UP000706926"/>
    </source>
</evidence>
<dbReference type="Pfam" id="PF01833">
    <property type="entry name" value="TIG"/>
    <property type="match status" value="12"/>
</dbReference>
<feature type="signal peptide" evidence="1">
    <location>
        <begin position="1"/>
        <end position="28"/>
    </location>
</feature>
<dbReference type="InterPro" id="IPR036465">
    <property type="entry name" value="vWFA_dom_sf"/>
</dbReference>
<dbReference type="Gene3D" id="2.60.40.10">
    <property type="entry name" value="Immunoglobulins"/>
    <property type="match status" value="12"/>
</dbReference>
<dbReference type="SMART" id="SM00429">
    <property type="entry name" value="IPT"/>
    <property type="match status" value="12"/>
</dbReference>
<reference evidence="3 4" key="1">
    <citation type="submission" date="2021-03" db="EMBL/GenBank/DDBJ databases">
        <title>Genomic Encyclopedia of Type Strains, Phase IV (KMG-IV): sequencing the most valuable type-strain genomes for metagenomic binning, comparative biology and taxonomic classification.</title>
        <authorList>
            <person name="Goeker M."/>
        </authorList>
    </citation>
    <scope>NUCLEOTIDE SEQUENCE [LARGE SCALE GENOMIC DNA]</scope>
    <source>
        <strain evidence="3 4">DSM 15596</strain>
    </source>
</reference>
<dbReference type="CDD" id="cd00102">
    <property type="entry name" value="IPT"/>
    <property type="match status" value="9"/>
</dbReference>
<dbReference type="GeneID" id="95402145"/>
<dbReference type="CDD" id="cd00198">
    <property type="entry name" value="vWFA"/>
    <property type="match status" value="1"/>
</dbReference>
<evidence type="ECO:0000313" key="3">
    <source>
        <dbReference type="EMBL" id="MBP1891014.1"/>
    </source>
</evidence>
<keyword evidence="1" id="KW-0732">Signal</keyword>
<feature type="domain" description="VWFA" evidence="2">
    <location>
        <begin position="71"/>
        <end position="258"/>
    </location>
</feature>
<dbReference type="SUPFAM" id="SSF53300">
    <property type="entry name" value="vWA-like"/>
    <property type="match status" value="1"/>
</dbReference>
<dbReference type="SUPFAM" id="SSF81296">
    <property type="entry name" value="E set domains"/>
    <property type="match status" value="12"/>
</dbReference>
<dbReference type="InterPro" id="IPR031148">
    <property type="entry name" value="Plexin"/>
</dbReference>
<dbReference type="PROSITE" id="PS50234">
    <property type="entry name" value="VWFA"/>
    <property type="match status" value="1"/>
</dbReference>
<dbReference type="InterPro" id="IPR002035">
    <property type="entry name" value="VWF_A"/>
</dbReference>
<dbReference type="Gene3D" id="3.40.50.410">
    <property type="entry name" value="von Willebrand factor, type A domain"/>
    <property type="match status" value="1"/>
</dbReference>
<dbReference type="PANTHER" id="PTHR22625:SF70">
    <property type="entry name" value="PLEXIN A, ISOFORM A"/>
    <property type="match status" value="1"/>
</dbReference>
<dbReference type="RefSeq" id="WP_007132296.1">
    <property type="nucleotide sequence ID" value="NZ_CP139098.1"/>
</dbReference>
<dbReference type="InterPro" id="IPR014756">
    <property type="entry name" value="Ig_E-set"/>
</dbReference>
<gene>
    <name evidence="3" type="ORF">J2Z18_000083</name>
</gene>
<name>A0ABS4F466_9BACL</name>
<dbReference type="PANTHER" id="PTHR22625">
    <property type="entry name" value="PLEXIN"/>
    <property type="match status" value="1"/>
</dbReference>
<dbReference type="Pfam" id="PF00092">
    <property type="entry name" value="VWA"/>
    <property type="match status" value="1"/>
</dbReference>
<accession>A0ABS4F466</accession>
<evidence type="ECO:0000259" key="2">
    <source>
        <dbReference type="PROSITE" id="PS50234"/>
    </source>
</evidence>
<sequence length="1412" mass="150139">MKWSLAKYIYILLAAVLIWTQFPISSQAAGYPEAVKVTKTVNPTEILEGGETDVQLNVTGSGDTSFVKPNDVILIIDRSGSMLPSNNNGEDKMANAKAAAKGFIDLVDFSKHRIGIVDFASDVKFKDLSNNPDELKSYIDGIRASGGTNTTSAIAKSRELLSNHRPDAQPVILLLTDGEATEPAPVENARLKALEQANLAKSEEIVFYTIALLKVNENPDSSAPNQLMKEMATTAHHHHFVLGSVGLAEIYEAIVDEIGVASAYDVTVTDSVGSEFEIVPDSYSHNIPQPVVNGNTITFKFNELKEQTLTLTYKIRHKTGGKTGNISTGAEDINVTYKDYAGAPHQFSVPHPSIKVSYPAPEITSVVKDRGLIDGGESVVISGQHFRPNPTVVFGSNSATNIQYIDSTQLIVTAPKGVQGDTTIKVTNADGQFATAGYKYVANPVLTSITPNIGPLAGGTRVVITGDFFLPGAEIKFGDQAGTVVSTTSKQIVVNTPPSASVQTVDVTITNPDETVVTADQAFSYVPGPKVESLSPNQGLTLGNESVAIYGNHFINGAKVYFNNTLITSEFVSDTEISVTTPSWAKAESVKVKVVNPDGQEAVLDYGYQYVYPKPVIESVSPDKGEVTGNLTLDIRGEYFQNGAKVYFDDIQLQNVIFYSGNQLKVRTPQWQNADTVDVKVVNPDGQEDAIVDAFTYVLPAPPEINGLTPVEGPQSGGTLVKVTGSNLIGITELYLDSVRVDIKSNSGTELTFTTPKSNIPGKVDVKVVDKFGRESTLPQAFEYLSPPPPPTPTISSVTPNEGTMQGGYIVTIKGTNFEGTSSVFINNVKAATLFYSSTELRATVPASSISGVVDVKVLNTSGEEAIAPKAFTYLAPPPKAAPTITSVTPNEGAMQGGYIIRIYGTNFDSTAKLYLDDVLVQSTYYSSTEIRLTVPASSISKSVDIKVVNADGQEYVAADAFTYLAPPPPPAPTITSVTPKEGNLDGGYFIVVKGSNYTSSSVIHMDNQPVQTIYYSGGELRGRVPASTTEKTVDVAVVNSENQSAVASAAFSYVAPPPPPGPTLSSLSPDSGVMTGGYYSYVNGTNFNAGTKVYFNDALVNSTFYSTSQIRVVVPASTTAGPVTVKVVNTDGQEASLANGFTYLLPPPPTVTQITPNSGDMSGGYYIVIKGTNFNSTSTVYINHVAAQTLFYSANELRARVPQTSQSGPVDVRVLNGDGQEVTVTNGFGYNSPPPPPAPVISSISPSQGAMTGGYYIIIKGSNFDASTKVWINNTEVQTIFYSVSEVRGRVPASSTSGSVDVRVVNKDGQFAEKIGGFTYEAPPKKPAPTITSVTPNSGPLAGGSFISIKGTNFESATKVYINNINVQTLFYSTGEVRARVPASSITGPVDIKVENSDGQFVLLVGGYSYQ</sequence>
<evidence type="ECO:0000256" key="1">
    <source>
        <dbReference type="SAM" id="SignalP"/>
    </source>
</evidence>
<keyword evidence="4" id="KW-1185">Reference proteome</keyword>
<dbReference type="CDD" id="cd00603">
    <property type="entry name" value="IPT_PCSR"/>
    <property type="match status" value="1"/>
</dbReference>
<dbReference type="InterPro" id="IPR013783">
    <property type="entry name" value="Ig-like_fold"/>
</dbReference>
<dbReference type="SMART" id="SM00327">
    <property type="entry name" value="VWA"/>
    <property type="match status" value="1"/>
</dbReference>
<protein>
    <recommendedName>
        <fullName evidence="2">VWFA domain-containing protein</fullName>
    </recommendedName>
</protein>
<dbReference type="InterPro" id="IPR002909">
    <property type="entry name" value="IPT_dom"/>
</dbReference>
<dbReference type="Proteomes" id="UP000706926">
    <property type="component" value="Unassembled WGS sequence"/>
</dbReference>
<organism evidence="3 4">
    <name type="scientific">Paenibacillus lactis</name>
    <dbReference type="NCBI Taxonomy" id="228574"/>
    <lineage>
        <taxon>Bacteria</taxon>
        <taxon>Bacillati</taxon>
        <taxon>Bacillota</taxon>
        <taxon>Bacilli</taxon>
        <taxon>Bacillales</taxon>
        <taxon>Paenibacillaceae</taxon>
        <taxon>Paenibacillus</taxon>
    </lineage>
</organism>
<comment type="caution">
    <text evidence="3">The sequence shown here is derived from an EMBL/GenBank/DDBJ whole genome shotgun (WGS) entry which is preliminary data.</text>
</comment>
<feature type="chain" id="PRO_5045284612" description="VWFA domain-containing protein" evidence="1">
    <location>
        <begin position="29"/>
        <end position="1412"/>
    </location>
</feature>